<protein>
    <submittedName>
        <fullName evidence="11">ABC transporter permease subunit</fullName>
    </submittedName>
</protein>
<evidence type="ECO:0000313" key="11">
    <source>
        <dbReference type="EMBL" id="HGU33643.1"/>
    </source>
</evidence>
<reference evidence="11" key="1">
    <citation type="journal article" date="2020" name="mSystems">
        <title>Genome- and Community-Level Interaction Insights into Carbon Utilization and Element Cycling Functions of Hydrothermarchaeota in Hydrothermal Sediment.</title>
        <authorList>
            <person name="Zhou Z."/>
            <person name="Liu Y."/>
            <person name="Xu W."/>
            <person name="Pan J."/>
            <person name="Luo Z.H."/>
            <person name="Li M."/>
        </authorList>
    </citation>
    <scope>NUCLEOTIDE SEQUENCE [LARGE SCALE GENOMIC DNA]</scope>
    <source>
        <strain evidence="11">SpSt-477</strain>
    </source>
</reference>
<accession>A0A7C4RTG8</accession>
<proteinExistence type="inferred from homology"/>
<evidence type="ECO:0000256" key="1">
    <source>
        <dbReference type="ARBA" id="ARBA00004651"/>
    </source>
</evidence>
<dbReference type="InterPro" id="IPR000515">
    <property type="entry name" value="MetI-like"/>
</dbReference>
<feature type="domain" description="ABC transmembrane type-1" evidence="10">
    <location>
        <begin position="79"/>
        <end position="290"/>
    </location>
</feature>
<dbReference type="PANTHER" id="PTHR30425:SF1">
    <property type="entry name" value="PHOSPHATE TRANSPORT SYSTEM PERMEASE PROTEIN PSTC"/>
    <property type="match status" value="1"/>
</dbReference>
<name>A0A7C4RTG8_9BACT</name>
<evidence type="ECO:0000256" key="2">
    <source>
        <dbReference type="ARBA" id="ARBA00007069"/>
    </source>
</evidence>
<gene>
    <name evidence="11" type="ORF">ENS29_12425</name>
</gene>
<dbReference type="AlphaFoldDB" id="A0A7C4RTG8"/>
<dbReference type="InterPro" id="IPR051124">
    <property type="entry name" value="Phosphate_Transport_Permease"/>
</dbReference>
<dbReference type="Pfam" id="PF00528">
    <property type="entry name" value="BPD_transp_1"/>
    <property type="match status" value="1"/>
</dbReference>
<dbReference type="PROSITE" id="PS50928">
    <property type="entry name" value="ABC_TM1"/>
    <property type="match status" value="1"/>
</dbReference>
<dbReference type="GO" id="GO:0005886">
    <property type="term" value="C:plasma membrane"/>
    <property type="evidence" value="ECO:0007669"/>
    <property type="project" value="UniProtKB-SubCell"/>
</dbReference>
<evidence type="ECO:0000256" key="6">
    <source>
        <dbReference type="ARBA" id="ARBA00022692"/>
    </source>
</evidence>
<feature type="transmembrane region" description="Helical" evidence="9">
    <location>
        <begin position="116"/>
        <end position="141"/>
    </location>
</feature>
<evidence type="ECO:0000256" key="9">
    <source>
        <dbReference type="RuleBase" id="RU363032"/>
    </source>
</evidence>
<dbReference type="GO" id="GO:0055085">
    <property type="term" value="P:transmembrane transport"/>
    <property type="evidence" value="ECO:0007669"/>
    <property type="project" value="InterPro"/>
</dbReference>
<dbReference type="InterPro" id="IPR035906">
    <property type="entry name" value="MetI-like_sf"/>
</dbReference>
<organism evidence="11">
    <name type="scientific">Desulfatirhabdium butyrativorans</name>
    <dbReference type="NCBI Taxonomy" id="340467"/>
    <lineage>
        <taxon>Bacteria</taxon>
        <taxon>Pseudomonadati</taxon>
        <taxon>Thermodesulfobacteriota</taxon>
        <taxon>Desulfobacteria</taxon>
        <taxon>Desulfobacterales</taxon>
        <taxon>Desulfatirhabdiaceae</taxon>
        <taxon>Desulfatirhabdium</taxon>
    </lineage>
</organism>
<keyword evidence="5" id="KW-0592">Phosphate transport</keyword>
<feature type="transmembrane region" description="Helical" evidence="9">
    <location>
        <begin position="212"/>
        <end position="235"/>
    </location>
</feature>
<dbReference type="SUPFAM" id="SSF161098">
    <property type="entry name" value="MetI-like"/>
    <property type="match status" value="1"/>
</dbReference>
<dbReference type="GO" id="GO:0006817">
    <property type="term" value="P:phosphate ion transport"/>
    <property type="evidence" value="ECO:0007669"/>
    <property type="project" value="UniProtKB-KW"/>
</dbReference>
<evidence type="ECO:0000259" key="10">
    <source>
        <dbReference type="PROSITE" id="PS50928"/>
    </source>
</evidence>
<evidence type="ECO:0000256" key="3">
    <source>
        <dbReference type="ARBA" id="ARBA00022448"/>
    </source>
</evidence>
<evidence type="ECO:0000256" key="5">
    <source>
        <dbReference type="ARBA" id="ARBA00022592"/>
    </source>
</evidence>
<keyword evidence="4" id="KW-1003">Cell membrane</keyword>
<dbReference type="CDD" id="cd06261">
    <property type="entry name" value="TM_PBP2"/>
    <property type="match status" value="1"/>
</dbReference>
<dbReference type="Gene3D" id="1.10.3720.10">
    <property type="entry name" value="MetI-like"/>
    <property type="match status" value="1"/>
</dbReference>
<feature type="transmembrane region" description="Helical" evidence="9">
    <location>
        <begin position="272"/>
        <end position="294"/>
    </location>
</feature>
<keyword evidence="6 9" id="KW-0812">Transmembrane</keyword>
<comment type="similarity">
    <text evidence="2">Belongs to the binding-protein-dependent transport system permease family. CysTW subfamily.</text>
</comment>
<keyword evidence="7 9" id="KW-1133">Transmembrane helix</keyword>
<feature type="transmembrane region" description="Helical" evidence="9">
    <location>
        <begin position="73"/>
        <end position="104"/>
    </location>
</feature>
<evidence type="ECO:0000256" key="4">
    <source>
        <dbReference type="ARBA" id="ARBA00022475"/>
    </source>
</evidence>
<comment type="caution">
    <text evidence="11">The sequence shown here is derived from an EMBL/GenBank/DDBJ whole genome shotgun (WGS) entry which is preliminary data.</text>
</comment>
<keyword evidence="3 9" id="KW-0813">Transport</keyword>
<evidence type="ECO:0000256" key="7">
    <source>
        <dbReference type="ARBA" id="ARBA00022989"/>
    </source>
</evidence>
<sequence length="301" mass="33162">MTDHRFSAEAQALRRTARRELWIERILLAAAGLSAAVVVAIFSMLVWFCLPLFTEHRLGAVLAWRWDPIHQHFGILPMLITSCMLTILALCIAFPLTIGICSLLHGTIRNGVLRRMLLFLVHFMTGIPTVIYGFVSVFVLVPLLRWVFETGTGFSLMAACLTLSVLILPTMVLVLHAELDQAEARYRLTAEALGFSAEQTMRSVLLPACRRALIVTVLLGMGRAVGDTLVSLMVAGNAAQVPHSLFDSVRTLTAHIALVLATDSHSMAYQSVFAAGLFLFLLMSCFQAVLRFWAKSGASFR</sequence>
<dbReference type="EMBL" id="DSUH01000286">
    <property type="protein sequence ID" value="HGU33643.1"/>
    <property type="molecule type" value="Genomic_DNA"/>
</dbReference>
<keyword evidence="8 9" id="KW-0472">Membrane</keyword>
<evidence type="ECO:0000256" key="8">
    <source>
        <dbReference type="ARBA" id="ARBA00023136"/>
    </source>
</evidence>
<feature type="transmembrane region" description="Helical" evidence="9">
    <location>
        <begin position="153"/>
        <end position="177"/>
    </location>
</feature>
<feature type="transmembrane region" description="Helical" evidence="9">
    <location>
        <begin position="26"/>
        <end position="53"/>
    </location>
</feature>
<dbReference type="PANTHER" id="PTHR30425">
    <property type="entry name" value="PHOSPHATE TRANSPORT SYSTEM PERMEASE PROTEIN PST"/>
    <property type="match status" value="1"/>
</dbReference>
<comment type="subcellular location">
    <subcellularLocation>
        <location evidence="1 9">Cell membrane</location>
        <topology evidence="1 9">Multi-pass membrane protein</topology>
    </subcellularLocation>
</comment>